<dbReference type="PANTHER" id="PTHR12172:SF0">
    <property type="entry name" value="CELL CYCLE CHECKPOINT PROTEIN RAD17"/>
    <property type="match status" value="1"/>
</dbReference>
<feature type="region of interest" description="Disordered" evidence="8">
    <location>
        <begin position="237"/>
        <end position="257"/>
    </location>
</feature>
<feature type="compositionally biased region" description="Low complexity" evidence="8">
    <location>
        <begin position="87"/>
        <end position="99"/>
    </location>
</feature>
<proteinExistence type="inferred from homology"/>
<protein>
    <recommendedName>
        <fullName evidence="9">Checkpoint protein RAD24-like helical bundle domain-containing protein</fullName>
    </recommendedName>
</protein>
<feature type="compositionally biased region" description="Polar residues" evidence="8">
    <location>
        <begin position="164"/>
        <end position="179"/>
    </location>
</feature>
<keyword evidence="5" id="KW-0067">ATP-binding</keyword>
<organism evidence="10 11">
    <name type="scientific">Clonostachys byssicola</name>
    <dbReference type="NCBI Taxonomy" id="160290"/>
    <lineage>
        <taxon>Eukaryota</taxon>
        <taxon>Fungi</taxon>
        <taxon>Dikarya</taxon>
        <taxon>Ascomycota</taxon>
        <taxon>Pezizomycotina</taxon>
        <taxon>Sordariomycetes</taxon>
        <taxon>Hypocreomycetidae</taxon>
        <taxon>Hypocreales</taxon>
        <taxon>Bionectriaceae</taxon>
        <taxon>Clonostachys</taxon>
    </lineage>
</organism>
<evidence type="ECO:0000313" key="11">
    <source>
        <dbReference type="Proteomes" id="UP000754883"/>
    </source>
</evidence>
<dbReference type="InterPro" id="IPR004582">
    <property type="entry name" value="Checkpoint_prot_Rad17_Rad24"/>
</dbReference>
<dbReference type="Proteomes" id="UP000754883">
    <property type="component" value="Unassembled WGS sequence"/>
</dbReference>
<feature type="region of interest" description="Disordered" evidence="8">
    <location>
        <begin position="858"/>
        <end position="900"/>
    </location>
</feature>
<dbReference type="OrthoDB" id="10265971at2759"/>
<keyword evidence="6" id="KW-0539">Nucleus</keyword>
<evidence type="ECO:0000256" key="3">
    <source>
        <dbReference type="ARBA" id="ARBA00022741"/>
    </source>
</evidence>
<evidence type="ECO:0000256" key="6">
    <source>
        <dbReference type="ARBA" id="ARBA00023242"/>
    </source>
</evidence>
<evidence type="ECO:0000256" key="1">
    <source>
        <dbReference type="ARBA" id="ARBA00004123"/>
    </source>
</evidence>
<dbReference type="GO" id="GO:0033314">
    <property type="term" value="P:mitotic DNA replication checkpoint signaling"/>
    <property type="evidence" value="ECO:0007669"/>
    <property type="project" value="TreeGrafter"/>
</dbReference>
<dbReference type="Gene3D" id="3.40.50.300">
    <property type="entry name" value="P-loop containing nucleotide triphosphate hydrolases"/>
    <property type="match status" value="1"/>
</dbReference>
<feature type="compositionally biased region" description="Polar residues" evidence="8">
    <location>
        <begin position="360"/>
        <end position="370"/>
    </location>
</feature>
<feature type="domain" description="Checkpoint protein RAD24-like helical bundle" evidence="9">
    <location>
        <begin position="564"/>
        <end position="666"/>
    </location>
</feature>
<dbReference type="EMBL" id="CABFNO020001240">
    <property type="protein sequence ID" value="CAG9970940.1"/>
    <property type="molecule type" value="Genomic_DNA"/>
</dbReference>
<evidence type="ECO:0000256" key="8">
    <source>
        <dbReference type="SAM" id="MobiDB-lite"/>
    </source>
</evidence>
<feature type="compositionally biased region" description="Low complexity" evidence="8">
    <location>
        <begin position="111"/>
        <end position="139"/>
    </location>
</feature>
<dbReference type="AlphaFoldDB" id="A0A9N9XTU4"/>
<gene>
    <name evidence="10" type="ORF">CBYS24578_00000203</name>
</gene>
<dbReference type="Pfam" id="PF25812">
    <property type="entry name" value="RAD24_helical"/>
    <property type="match status" value="1"/>
</dbReference>
<name>A0A9N9XTU4_9HYPO</name>
<dbReference type="GO" id="GO:0003689">
    <property type="term" value="F:DNA clamp loader activity"/>
    <property type="evidence" value="ECO:0007669"/>
    <property type="project" value="TreeGrafter"/>
</dbReference>
<comment type="similarity">
    <text evidence="2">Belongs to the rad17/RAD24 family.</text>
</comment>
<feature type="region of interest" description="Disordered" evidence="8">
    <location>
        <begin position="354"/>
        <end position="373"/>
    </location>
</feature>
<feature type="region of interest" description="Disordered" evidence="8">
    <location>
        <begin position="766"/>
        <end position="812"/>
    </location>
</feature>
<sequence length="920" mass="100578">MRSRRSKHNRWRYISVPTEFVGGTRNTTLNDRRTRPSDAPQTGSLHEKDVFRLAFGPVALMAPPAKRRRRDTVLASDDDDDDDQPRSTNTLTNFFTSSSPSKPQTRPSSQSPSKPVTKASPKKSAAAAATTKAQKKGASPSTRRSKDFFNGSEKGKSADLKTLFSRQTQRTSGLGQTKATLPAKDVISDPISDDDDISELKASTSSFVGKHAKKRARNGAQFAAPLSSAAPSLRFLKPSKPFGAESSDEETRPWSERFGPRNLDELAVHKKKVSDVKRWLDDVMAGRLHQRVLILKGAAGSGKTTTMRLLAKDMSFELLEWKNPTNAPGMGFVSASAQFDEFLGRGSKFGALDLDDDSPTPFSTPSNSAPRDQPRQVMLIEEFPNTFSRSSTALTSFRNSLLGYLSRDTPSASFLQPESKKDPVKPVVMIISEALLTTTSSSADSFTAHRLLGPDLLRHPGVKVIEFNAIAPTYLAKALDLVVQKEARRSGRKKTPGPAVLQRLGEIGDIRSAISSLEFLCLKGDQEADWGSRVAYINGKKSVRNGIALTKSESESLELISQREASLGMFHAVGKVVYNKRDPPVPGDKVENLPFYLSHLSRPRKSQVSVDTLIDETGTDTSTFISALHENFAASCEGADDSDLTTPMEYLNDCIEALSLSDLVCPSREFSSAGRGGGFLGADSGSHIIRQDEIAFQVAVRGLLFALPYPVRRKPTTALKGADAFKMYYPMSLKLWRERENLEGLVDVWSSRLLKGEFNAATKNLTDGAGAFRKPKQPSDLSWMHRQHQNRQQQSAPKAPEPEDNDNDGVPILSLGSAARRELLLERLPYMAHIARGNRAKSGGIRLQDLEKVVSFKGIGAGDEGSSDTEEEDTSTREAWATDKPSEEASPKKRAAGVKADSVTTGFAQKLVLSDDDIED</sequence>
<dbReference type="InterPro" id="IPR027417">
    <property type="entry name" value="P-loop_NTPase"/>
</dbReference>
<feature type="region of interest" description="Disordered" evidence="8">
    <location>
        <begin position="20"/>
        <end position="48"/>
    </location>
</feature>
<dbReference type="SUPFAM" id="SSF52540">
    <property type="entry name" value="P-loop containing nucleoside triphosphate hydrolases"/>
    <property type="match status" value="1"/>
</dbReference>
<keyword evidence="7" id="KW-0131">Cell cycle</keyword>
<accession>A0A9N9XTU4</accession>
<evidence type="ECO:0000313" key="10">
    <source>
        <dbReference type="EMBL" id="CAG9970940.1"/>
    </source>
</evidence>
<dbReference type="Pfam" id="PF03215">
    <property type="entry name" value="Rad17"/>
    <property type="match status" value="1"/>
</dbReference>
<dbReference type="GO" id="GO:0003682">
    <property type="term" value="F:chromatin binding"/>
    <property type="evidence" value="ECO:0007669"/>
    <property type="project" value="TreeGrafter"/>
</dbReference>
<dbReference type="GO" id="GO:0005634">
    <property type="term" value="C:nucleus"/>
    <property type="evidence" value="ECO:0007669"/>
    <property type="project" value="UniProtKB-SubCell"/>
</dbReference>
<reference evidence="10 11" key="2">
    <citation type="submission" date="2021-10" db="EMBL/GenBank/DDBJ databases">
        <authorList>
            <person name="Piombo E."/>
        </authorList>
    </citation>
    <scope>NUCLEOTIDE SEQUENCE [LARGE SCALE GENOMIC DNA]</scope>
</reference>
<dbReference type="GO" id="GO:0000077">
    <property type="term" value="P:DNA damage checkpoint signaling"/>
    <property type="evidence" value="ECO:0007669"/>
    <property type="project" value="TreeGrafter"/>
</dbReference>
<dbReference type="InterPro" id="IPR057927">
    <property type="entry name" value="RAD24-like_helical"/>
</dbReference>
<feature type="compositionally biased region" description="Polar residues" evidence="8">
    <location>
        <begin position="100"/>
        <end position="110"/>
    </location>
</feature>
<evidence type="ECO:0000256" key="7">
    <source>
        <dbReference type="ARBA" id="ARBA00023306"/>
    </source>
</evidence>
<comment type="caution">
    <text evidence="10">The sequence shown here is derived from an EMBL/GenBank/DDBJ whole genome shotgun (WGS) entry which is preliminary data.</text>
</comment>
<evidence type="ECO:0000256" key="2">
    <source>
        <dbReference type="ARBA" id="ARBA00006168"/>
    </source>
</evidence>
<keyword evidence="4" id="KW-0227">DNA damage</keyword>
<keyword evidence="11" id="KW-1185">Reference proteome</keyword>
<feature type="region of interest" description="Disordered" evidence="8">
    <location>
        <begin position="62"/>
        <end position="194"/>
    </location>
</feature>
<evidence type="ECO:0000256" key="4">
    <source>
        <dbReference type="ARBA" id="ARBA00022763"/>
    </source>
</evidence>
<evidence type="ECO:0000256" key="5">
    <source>
        <dbReference type="ARBA" id="ARBA00022840"/>
    </source>
</evidence>
<feature type="compositionally biased region" description="Basic and acidic residues" evidence="8">
    <location>
        <begin position="874"/>
        <end position="891"/>
    </location>
</feature>
<keyword evidence="3" id="KW-0547">Nucleotide-binding</keyword>
<comment type="subcellular location">
    <subcellularLocation>
        <location evidence="1">Nucleus</location>
    </subcellularLocation>
</comment>
<dbReference type="GO" id="GO:0006281">
    <property type="term" value="P:DNA repair"/>
    <property type="evidence" value="ECO:0007669"/>
    <property type="project" value="InterPro"/>
</dbReference>
<evidence type="ECO:0000259" key="9">
    <source>
        <dbReference type="Pfam" id="PF25812"/>
    </source>
</evidence>
<dbReference type="GO" id="GO:0005524">
    <property type="term" value="F:ATP binding"/>
    <property type="evidence" value="ECO:0007669"/>
    <property type="project" value="UniProtKB-KW"/>
</dbReference>
<reference evidence="11" key="1">
    <citation type="submission" date="2019-06" db="EMBL/GenBank/DDBJ databases">
        <authorList>
            <person name="Broberg M."/>
        </authorList>
    </citation>
    <scope>NUCLEOTIDE SEQUENCE [LARGE SCALE GENOMIC DNA]</scope>
</reference>
<dbReference type="PANTHER" id="PTHR12172">
    <property type="entry name" value="CELL CYCLE CHECKPOINT PROTEIN RAD17"/>
    <property type="match status" value="1"/>
</dbReference>